<feature type="transmembrane region" description="Helical" evidence="5">
    <location>
        <begin position="382"/>
        <end position="405"/>
    </location>
</feature>
<feature type="transmembrane region" description="Helical" evidence="5">
    <location>
        <begin position="208"/>
        <end position="228"/>
    </location>
</feature>
<feature type="transmembrane region" description="Helical" evidence="5">
    <location>
        <begin position="308"/>
        <end position="331"/>
    </location>
</feature>
<dbReference type="Proteomes" id="UP000620124">
    <property type="component" value="Unassembled WGS sequence"/>
</dbReference>
<keyword evidence="4 5" id="KW-0472">Membrane</keyword>
<keyword evidence="7" id="KW-1185">Reference proteome</keyword>
<dbReference type="GO" id="GO:0016020">
    <property type="term" value="C:membrane"/>
    <property type="evidence" value="ECO:0007669"/>
    <property type="project" value="UniProtKB-SubCell"/>
</dbReference>
<evidence type="ECO:0000256" key="4">
    <source>
        <dbReference type="ARBA" id="ARBA00023136"/>
    </source>
</evidence>
<evidence type="ECO:0000256" key="2">
    <source>
        <dbReference type="ARBA" id="ARBA00022692"/>
    </source>
</evidence>
<comment type="caution">
    <text evidence="6">The sequence shown here is derived from an EMBL/GenBank/DDBJ whole genome shotgun (WGS) entry which is preliminary data.</text>
</comment>
<sequence length="480" mass="53003">MSTSYRSSETEPLLLSRGHHLPTNDQGDSPNVKLLKFLPVVVLGSVVHGISMFSRYEYQKGPLSDSRSTRFDIWLQMPGFILKMDMWATAASIVVSFISIGWWSALGDRRGRKYVLFFSVLGALLREIIYVTVKKSEFEEAGLSVALIVDGLLGGFVAFNGVAHAYISEVSVSSLSRTSNFCVLQAVMFISFRLGAFLGLVAEPYTNAGFVGSTFLACYNLAYIYSLLPEPSLELGACAPISEETEKSAVQYIASPATLFLRRHSWRKRLVFLVISVYTYSLTFAFGVKMEVFTSRQGYFPAIPRALLSIIPSILSLLTWLCIIPALTVFFKRTHDNSNSTESGRFFATRVAQYSILLAAACTFGFLVFGALWYSVLYAICFFLYPFSVAALPALYSLAASYFLTCGRGNELGVVFGSLSMWVSVGEYISYYVLGDGLWAFKYEVSWAAIFLVVSLLLLAPEGPLAELGGVVERDAIRAL</sequence>
<feature type="transmembrane region" description="Helical" evidence="5">
    <location>
        <begin position="34"/>
        <end position="53"/>
    </location>
</feature>
<dbReference type="AlphaFoldDB" id="A0A8H6XR04"/>
<dbReference type="OrthoDB" id="3026777at2759"/>
<accession>A0A8H6XR04</accession>
<evidence type="ECO:0000256" key="3">
    <source>
        <dbReference type="ARBA" id="ARBA00022989"/>
    </source>
</evidence>
<reference evidence="6" key="1">
    <citation type="submission" date="2020-05" db="EMBL/GenBank/DDBJ databases">
        <title>Mycena genomes resolve the evolution of fungal bioluminescence.</title>
        <authorList>
            <person name="Tsai I.J."/>
        </authorList>
    </citation>
    <scope>NUCLEOTIDE SEQUENCE</scope>
    <source>
        <strain evidence="6">CCC161011</strain>
    </source>
</reference>
<organism evidence="6 7">
    <name type="scientific">Mycena venus</name>
    <dbReference type="NCBI Taxonomy" id="2733690"/>
    <lineage>
        <taxon>Eukaryota</taxon>
        <taxon>Fungi</taxon>
        <taxon>Dikarya</taxon>
        <taxon>Basidiomycota</taxon>
        <taxon>Agaricomycotina</taxon>
        <taxon>Agaricomycetes</taxon>
        <taxon>Agaricomycetidae</taxon>
        <taxon>Agaricales</taxon>
        <taxon>Marasmiineae</taxon>
        <taxon>Mycenaceae</taxon>
        <taxon>Mycena</taxon>
    </lineage>
</organism>
<feature type="transmembrane region" description="Helical" evidence="5">
    <location>
        <begin position="86"/>
        <end position="107"/>
    </location>
</feature>
<dbReference type="SUPFAM" id="SSF103473">
    <property type="entry name" value="MFS general substrate transporter"/>
    <property type="match status" value="1"/>
</dbReference>
<proteinExistence type="predicted"/>
<feature type="transmembrane region" description="Helical" evidence="5">
    <location>
        <begin position="179"/>
        <end position="202"/>
    </location>
</feature>
<feature type="transmembrane region" description="Helical" evidence="5">
    <location>
        <begin position="412"/>
        <end position="434"/>
    </location>
</feature>
<dbReference type="InterPro" id="IPR036259">
    <property type="entry name" value="MFS_trans_sf"/>
</dbReference>
<feature type="transmembrane region" description="Helical" evidence="5">
    <location>
        <begin position="145"/>
        <end position="167"/>
    </location>
</feature>
<name>A0A8H6XR04_9AGAR</name>
<feature type="transmembrane region" description="Helical" evidence="5">
    <location>
        <begin position="440"/>
        <end position="460"/>
    </location>
</feature>
<dbReference type="PANTHER" id="PTHR23507:SF1">
    <property type="entry name" value="FI18259P1-RELATED"/>
    <property type="match status" value="1"/>
</dbReference>
<evidence type="ECO:0000256" key="1">
    <source>
        <dbReference type="ARBA" id="ARBA00004141"/>
    </source>
</evidence>
<keyword evidence="3 5" id="KW-1133">Transmembrane helix</keyword>
<evidence type="ECO:0000256" key="5">
    <source>
        <dbReference type="SAM" id="Phobius"/>
    </source>
</evidence>
<gene>
    <name evidence="6" type="ORF">MVEN_01650600</name>
</gene>
<protein>
    <submittedName>
        <fullName evidence="6">Putative membrane protein C14C4.07</fullName>
    </submittedName>
</protein>
<dbReference type="Gene3D" id="1.20.1250.20">
    <property type="entry name" value="MFS general substrate transporter like domains"/>
    <property type="match status" value="1"/>
</dbReference>
<evidence type="ECO:0000313" key="6">
    <source>
        <dbReference type="EMBL" id="KAF7344884.1"/>
    </source>
</evidence>
<comment type="subcellular location">
    <subcellularLocation>
        <location evidence="1">Membrane</location>
        <topology evidence="1">Multi-pass membrane protein</topology>
    </subcellularLocation>
</comment>
<dbReference type="EMBL" id="JACAZI010000014">
    <property type="protein sequence ID" value="KAF7344884.1"/>
    <property type="molecule type" value="Genomic_DNA"/>
</dbReference>
<feature type="transmembrane region" description="Helical" evidence="5">
    <location>
        <begin position="351"/>
        <end position="376"/>
    </location>
</feature>
<dbReference type="PANTHER" id="PTHR23507">
    <property type="entry name" value="ZGC:174356"/>
    <property type="match status" value="1"/>
</dbReference>
<keyword evidence="2 5" id="KW-0812">Transmembrane</keyword>
<feature type="transmembrane region" description="Helical" evidence="5">
    <location>
        <begin position="114"/>
        <end position="133"/>
    </location>
</feature>
<feature type="transmembrane region" description="Helical" evidence="5">
    <location>
        <begin position="270"/>
        <end position="288"/>
    </location>
</feature>
<dbReference type="GO" id="GO:0022857">
    <property type="term" value="F:transmembrane transporter activity"/>
    <property type="evidence" value="ECO:0007669"/>
    <property type="project" value="TreeGrafter"/>
</dbReference>
<evidence type="ECO:0000313" key="7">
    <source>
        <dbReference type="Proteomes" id="UP000620124"/>
    </source>
</evidence>